<evidence type="ECO:0000313" key="9">
    <source>
        <dbReference type="Proteomes" id="UP001291623"/>
    </source>
</evidence>
<evidence type="ECO:0000256" key="6">
    <source>
        <dbReference type="ARBA" id="ARBA00023004"/>
    </source>
</evidence>
<protein>
    <recommendedName>
        <fullName evidence="10">Cytochrome P450</fullName>
    </recommendedName>
</protein>
<sequence>MYLKFGEIPTVVLSSASIAKEVIKTHDLALASRPQIYSAKKLLYNCTNIGFAPYGSYWRHTRKICILELLSMKCVQSFTVVRQEEVARLVHPITESYPGTTNFSKMLALYAIDVICRVAFEKIFMEGGEYERQGFHKLLEEFQELLGGLSIGDFFLSIESIIHRLTRLKSRLEDTFRRFNQLLDEIVKDHIRSRNEKDHKDIMDVLLEI</sequence>
<keyword evidence="7" id="KW-0503">Monooxygenase</keyword>
<evidence type="ECO:0000256" key="3">
    <source>
        <dbReference type="ARBA" id="ARBA00022617"/>
    </source>
</evidence>
<dbReference type="EMBL" id="JAVYJV010000003">
    <property type="protein sequence ID" value="KAK4375682.1"/>
    <property type="molecule type" value="Genomic_DNA"/>
</dbReference>
<dbReference type="SUPFAM" id="SSF48264">
    <property type="entry name" value="Cytochrome P450"/>
    <property type="match status" value="1"/>
</dbReference>
<gene>
    <name evidence="8" type="ORF">RND71_006359</name>
</gene>
<dbReference type="GO" id="GO:0004497">
    <property type="term" value="F:monooxygenase activity"/>
    <property type="evidence" value="ECO:0007669"/>
    <property type="project" value="UniProtKB-KW"/>
</dbReference>
<keyword evidence="3" id="KW-0349">Heme</keyword>
<dbReference type="InterPro" id="IPR036396">
    <property type="entry name" value="Cyt_P450_sf"/>
</dbReference>
<keyword evidence="4" id="KW-0479">Metal-binding</keyword>
<proteinExistence type="inferred from homology"/>
<accession>A0AAE1VNJ6</accession>
<keyword evidence="6" id="KW-0408">Iron</keyword>
<evidence type="ECO:0008006" key="10">
    <source>
        <dbReference type="Google" id="ProtNLM"/>
    </source>
</evidence>
<dbReference type="PANTHER" id="PTHR47955:SF19">
    <property type="entry name" value="CYTOCHROME P450 71A9-LIKE ISOFORM X1"/>
    <property type="match status" value="1"/>
</dbReference>
<organism evidence="8 9">
    <name type="scientific">Anisodus tanguticus</name>
    <dbReference type="NCBI Taxonomy" id="243964"/>
    <lineage>
        <taxon>Eukaryota</taxon>
        <taxon>Viridiplantae</taxon>
        <taxon>Streptophyta</taxon>
        <taxon>Embryophyta</taxon>
        <taxon>Tracheophyta</taxon>
        <taxon>Spermatophyta</taxon>
        <taxon>Magnoliopsida</taxon>
        <taxon>eudicotyledons</taxon>
        <taxon>Gunneridae</taxon>
        <taxon>Pentapetalae</taxon>
        <taxon>asterids</taxon>
        <taxon>lamiids</taxon>
        <taxon>Solanales</taxon>
        <taxon>Solanaceae</taxon>
        <taxon>Solanoideae</taxon>
        <taxon>Hyoscyameae</taxon>
        <taxon>Anisodus</taxon>
    </lineage>
</organism>
<comment type="similarity">
    <text evidence="2">Belongs to the cytochrome P450 family.</text>
</comment>
<dbReference type="InterPro" id="IPR001128">
    <property type="entry name" value="Cyt_P450"/>
</dbReference>
<evidence type="ECO:0000256" key="1">
    <source>
        <dbReference type="ARBA" id="ARBA00001971"/>
    </source>
</evidence>
<evidence type="ECO:0000256" key="7">
    <source>
        <dbReference type="ARBA" id="ARBA00023033"/>
    </source>
</evidence>
<dbReference type="Gene3D" id="1.10.630.10">
    <property type="entry name" value="Cytochrome P450"/>
    <property type="match status" value="1"/>
</dbReference>
<dbReference type="GO" id="GO:0020037">
    <property type="term" value="F:heme binding"/>
    <property type="evidence" value="ECO:0007669"/>
    <property type="project" value="InterPro"/>
</dbReference>
<evidence type="ECO:0000256" key="5">
    <source>
        <dbReference type="ARBA" id="ARBA00023002"/>
    </source>
</evidence>
<evidence type="ECO:0000313" key="8">
    <source>
        <dbReference type="EMBL" id="KAK4375682.1"/>
    </source>
</evidence>
<evidence type="ECO:0000256" key="2">
    <source>
        <dbReference type="ARBA" id="ARBA00010617"/>
    </source>
</evidence>
<dbReference type="Proteomes" id="UP001291623">
    <property type="component" value="Unassembled WGS sequence"/>
</dbReference>
<dbReference type="GO" id="GO:0005506">
    <property type="term" value="F:iron ion binding"/>
    <property type="evidence" value="ECO:0007669"/>
    <property type="project" value="InterPro"/>
</dbReference>
<dbReference type="AlphaFoldDB" id="A0AAE1VNJ6"/>
<dbReference type="GO" id="GO:0016705">
    <property type="term" value="F:oxidoreductase activity, acting on paired donors, with incorporation or reduction of molecular oxygen"/>
    <property type="evidence" value="ECO:0007669"/>
    <property type="project" value="InterPro"/>
</dbReference>
<reference evidence="8" key="1">
    <citation type="submission" date="2023-12" db="EMBL/GenBank/DDBJ databases">
        <title>Genome assembly of Anisodus tanguticus.</title>
        <authorList>
            <person name="Wang Y.-J."/>
        </authorList>
    </citation>
    <scope>NUCLEOTIDE SEQUENCE</scope>
    <source>
        <strain evidence="8">KB-2021</strain>
        <tissue evidence="8">Leaf</tissue>
    </source>
</reference>
<keyword evidence="5" id="KW-0560">Oxidoreductase</keyword>
<dbReference type="PANTHER" id="PTHR47955">
    <property type="entry name" value="CYTOCHROME P450 FAMILY 71 PROTEIN"/>
    <property type="match status" value="1"/>
</dbReference>
<comment type="cofactor">
    <cofactor evidence="1">
        <name>heme</name>
        <dbReference type="ChEBI" id="CHEBI:30413"/>
    </cofactor>
</comment>
<evidence type="ECO:0000256" key="4">
    <source>
        <dbReference type="ARBA" id="ARBA00022723"/>
    </source>
</evidence>
<comment type="caution">
    <text evidence="8">The sequence shown here is derived from an EMBL/GenBank/DDBJ whole genome shotgun (WGS) entry which is preliminary data.</text>
</comment>
<keyword evidence="9" id="KW-1185">Reference proteome</keyword>
<dbReference type="Pfam" id="PF00067">
    <property type="entry name" value="p450"/>
    <property type="match status" value="1"/>
</dbReference>
<name>A0AAE1VNJ6_9SOLA</name>